<reference evidence="2" key="1">
    <citation type="journal article" date="2023" name="Mol. Plant Microbe Interact.">
        <title>Elucidating the Obligate Nature and Biological Capacity of an Invasive Fungal Corn Pathogen.</title>
        <authorList>
            <person name="MacCready J.S."/>
            <person name="Roggenkamp E.M."/>
            <person name="Gdanetz K."/>
            <person name="Chilvers M.I."/>
        </authorList>
    </citation>
    <scope>NUCLEOTIDE SEQUENCE</scope>
    <source>
        <strain evidence="2">PM02</strain>
    </source>
</reference>
<organism evidence="2 3">
    <name type="scientific">Phyllachora maydis</name>
    <dbReference type="NCBI Taxonomy" id="1825666"/>
    <lineage>
        <taxon>Eukaryota</taxon>
        <taxon>Fungi</taxon>
        <taxon>Dikarya</taxon>
        <taxon>Ascomycota</taxon>
        <taxon>Pezizomycotina</taxon>
        <taxon>Sordariomycetes</taxon>
        <taxon>Sordariomycetidae</taxon>
        <taxon>Phyllachorales</taxon>
        <taxon>Phyllachoraceae</taxon>
        <taxon>Phyllachora</taxon>
    </lineage>
</organism>
<protein>
    <submittedName>
        <fullName evidence="2">Uncharacterized protein</fullName>
    </submittedName>
</protein>
<accession>A0AAD9HX93</accession>
<feature type="region of interest" description="Disordered" evidence="1">
    <location>
        <begin position="37"/>
        <end position="59"/>
    </location>
</feature>
<comment type="caution">
    <text evidence="2">The sequence shown here is derived from an EMBL/GenBank/DDBJ whole genome shotgun (WGS) entry which is preliminary data.</text>
</comment>
<keyword evidence="3" id="KW-1185">Reference proteome</keyword>
<feature type="compositionally biased region" description="Low complexity" evidence="1">
    <location>
        <begin position="37"/>
        <end position="50"/>
    </location>
</feature>
<sequence>MLGLIVSSLNIEYLMADILEQSRNLAIEAYKAAYIANSSNSTPNSNSNPSKKGKNKKKGSYNLAIEEEEESNSSSNSMVEIPSNSIRKEDYRPIIEDAIVSKAIEPKKRHKLRNFPAKGTTLEGIGPSLRGKRPYRPIEPLATAQAPYQSPYKTREPKFLTGTRDLPYILRELVIEGNKVVEKAISSPTLKEPNIGQRDYYNLLNLAKLVLDLIEGDTVEIRPRPYNRNPIVLLLVNYKKAIVELVNNTAITSKETTPFQVLFDELEPSILYIPNLERYRAIGARRKAIIPLEKQSKSLKFTSRTEKCKLLAVLGSKTYLVYILSRRAVLKTSTVKFIEDNIVLSQPTNNMALKGELVDLDLDLEGAISLDTSNLNTEKPISIEIGPIKLEPYESSSNSELDEPLLEKPINPVIVESTRPTISIRKPELPEAFLLTIEPIFVPKPIEVIAPNQPIMNEPRDNSDLILKGDKIQLDCYKLLAKTSSYILSFVCKARKRVISKDSTPTIYK</sequence>
<name>A0AAD9HX93_9PEZI</name>
<dbReference type="Proteomes" id="UP001217918">
    <property type="component" value="Unassembled WGS sequence"/>
</dbReference>
<evidence type="ECO:0000313" key="3">
    <source>
        <dbReference type="Proteomes" id="UP001217918"/>
    </source>
</evidence>
<dbReference type="AlphaFoldDB" id="A0AAD9HX93"/>
<proteinExistence type="predicted"/>
<evidence type="ECO:0000256" key="1">
    <source>
        <dbReference type="SAM" id="MobiDB-lite"/>
    </source>
</evidence>
<dbReference type="EMBL" id="JAQQPM010000001">
    <property type="protein sequence ID" value="KAK2067208.1"/>
    <property type="molecule type" value="Genomic_DNA"/>
</dbReference>
<gene>
    <name evidence="2" type="ORF">P8C59_000967</name>
</gene>
<evidence type="ECO:0000313" key="2">
    <source>
        <dbReference type="EMBL" id="KAK2067208.1"/>
    </source>
</evidence>